<protein>
    <recommendedName>
        <fullName evidence="3">Cell division protein FtsL</fullName>
    </recommendedName>
</protein>
<sequence length="138" mass="15106">MTRFLHIIAILALISSAIYAYSIKYDTLYYSEQVAKLKNKIEKEKGSIAVLKAEWQLLNNPERLQSAALQNLDLQIMDIEQLGRWSEIPNRPDRGDEIGKKLQALGLGGIISASGNSVSDVNVTGAIAPAPSTPAPMR</sequence>
<evidence type="ECO:0000313" key="1">
    <source>
        <dbReference type="EMBL" id="MEN3931313.1"/>
    </source>
</evidence>
<comment type="caution">
    <text evidence="1">The sequence shown here is derived from an EMBL/GenBank/DDBJ whole genome shotgun (WGS) entry which is preliminary data.</text>
</comment>
<dbReference type="RefSeq" id="WP_346337346.1">
    <property type="nucleotide sequence ID" value="NZ_JBBYXI010000003.1"/>
</dbReference>
<dbReference type="EMBL" id="JBBYXI010000003">
    <property type="protein sequence ID" value="MEN3931313.1"/>
    <property type="molecule type" value="Genomic_DNA"/>
</dbReference>
<dbReference type="Proteomes" id="UP001418637">
    <property type="component" value="Unassembled WGS sequence"/>
</dbReference>
<reference evidence="1 2" key="1">
    <citation type="submission" date="2024-04" db="EMBL/GenBank/DDBJ databases">
        <title>A novel species isolated from cricket.</title>
        <authorList>
            <person name="Wang H.-C."/>
        </authorList>
    </citation>
    <scope>NUCLEOTIDE SEQUENCE [LARGE SCALE GENOMIC DNA]</scope>
    <source>
        <strain evidence="1 2">WL0021</strain>
    </source>
</reference>
<name>A0ABV0BL33_9HYPH</name>
<gene>
    <name evidence="1" type="ORF">WJT86_09615</name>
</gene>
<accession>A0ABV0BL33</accession>
<evidence type="ECO:0008006" key="3">
    <source>
        <dbReference type="Google" id="ProtNLM"/>
    </source>
</evidence>
<evidence type="ECO:0000313" key="2">
    <source>
        <dbReference type="Proteomes" id="UP001418637"/>
    </source>
</evidence>
<organism evidence="1 2">
    <name type="scientific">Hohaiivirga grylli</name>
    <dbReference type="NCBI Taxonomy" id="3133970"/>
    <lineage>
        <taxon>Bacteria</taxon>
        <taxon>Pseudomonadati</taxon>
        <taxon>Pseudomonadota</taxon>
        <taxon>Alphaproteobacteria</taxon>
        <taxon>Hyphomicrobiales</taxon>
        <taxon>Methylobacteriaceae</taxon>
        <taxon>Hohaiivirga</taxon>
    </lineage>
</organism>
<proteinExistence type="predicted"/>
<keyword evidence="2" id="KW-1185">Reference proteome</keyword>